<accession>A0A376B8U3</accession>
<dbReference type="SUPFAM" id="SSF50475">
    <property type="entry name" value="FMN-binding split barrel"/>
    <property type="match status" value="2"/>
</dbReference>
<evidence type="ECO:0000313" key="4">
    <source>
        <dbReference type="Proteomes" id="UP000262825"/>
    </source>
</evidence>
<evidence type="ECO:0000256" key="1">
    <source>
        <dbReference type="ARBA" id="ARBA00023002"/>
    </source>
</evidence>
<dbReference type="InterPro" id="IPR002563">
    <property type="entry name" value="Flavin_Rdtase-like_dom"/>
</dbReference>
<dbReference type="SMART" id="SM00903">
    <property type="entry name" value="Flavin_Reduct"/>
    <property type="match status" value="1"/>
</dbReference>
<dbReference type="InterPro" id="IPR050268">
    <property type="entry name" value="NADH-dep_flavin_reductase"/>
</dbReference>
<keyword evidence="4" id="KW-1185">Reference proteome</keyword>
<protein>
    <recommendedName>
        <fullName evidence="2">Flavin reductase like domain-containing protein</fullName>
    </recommendedName>
</protein>
<dbReference type="GO" id="GO:0042602">
    <property type="term" value="F:riboflavin reductase (NADPH) activity"/>
    <property type="evidence" value="ECO:0007669"/>
    <property type="project" value="TreeGrafter"/>
</dbReference>
<dbReference type="PANTHER" id="PTHR30466">
    <property type="entry name" value="FLAVIN REDUCTASE"/>
    <property type="match status" value="1"/>
</dbReference>
<sequence>MVKFKFEKHLITKKKFRDAMTKVANQAMILTATSTTSPTTSDDYRGVTLSSVTSLTINPKPMLQFNLQIPSFTSQAIHRNNVFAIHLMKPNLESVQLARLFSKGAVKVPITKVVEPFIESNPELRKEVKESGLQKFFKKISERNIGSGPTKISNRDDFIAANVNDSKPTTTMLTQSHQIVPFKPFKLLKDNQYTKYPIGITSLPLLNVCDLVFICTGTFNFKVGDHEIWVGEVQDILNGDKDLKKIEIVEDDKKITGGLVYCDREFKKVGSKI</sequence>
<name>A0A376B8U3_9ASCO</name>
<dbReference type="PANTHER" id="PTHR30466:SF1">
    <property type="entry name" value="FMN REDUCTASE (NADH) RUTF"/>
    <property type="match status" value="1"/>
</dbReference>
<evidence type="ECO:0000313" key="3">
    <source>
        <dbReference type="EMBL" id="SSD61085.1"/>
    </source>
</evidence>
<evidence type="ECO:0000259" key="2">
    <source>
        <dbReference type="SMART" id="SM00903"/>
    </source>
</evidence>
<organism evidence="3 4">
    <name type="scientific">Saccharomycodes ludwigii</name>
    <dbReference type="NCBI Taxonomy" id="36035"/>
    <lineage>
        <taxon>Eukaryota</taxon>
        <taxon>Fungi</taxon>
        <taxon>Dikarya</taxon>
        <taxon>Ascomycota</taxon>
        <taxon>Saccharomycotina</taxon>
        <taxon>Saccharomycetes</taxon>
        <taxon>Saccharomycodales</taxon>
        <taxon>Saccharomycodaceae</taxon>
        <taxon>Saccharomycodes</taxon>
    </lineage>
</organism>
<dbReference type="Gene3D" id="2.30.110.10">
    <property type="entry name" value="Electron Transport, Fmn-binding Protein, Chain A"/>
    <property type="match status" value="1"/>
</dbReference>
<dbReference type="Proteomes" id="UP000262825">
    <property type="component" value="Unassembled WGS sequence"/>
</dbReference>
<proteinExistence type="predicted"/>
<gene>
    <name evidence="3" type="ORF">SCODWIG_02846</name>
</gene>
<dbReference type="GO" id="GO:0010181">
    <property type="term" value="F:FMN binding"/>
    <property type="evidence" value="ECO:0007669"/>
    <property type="project" value="InterPro"/>
</dbReference>
<dbReference type="AlphaFoldDB" id="A0A376B8U3"/>
<dbReference type="Pfam" id="PF01613">
    <property type="entry name" value="Flavin_Reduct"/>
    <property type="match status" value="1"/>
</dbReference>
<reference evidence="4" key="1">
    <citation type="submission" date="2018-06" db="EMBL/GenBank/DDBJ databases">
        <authorList>
            <person name="Guldener U."/>
        </authorList>
    </citation>
    <scope>NUCLEOTIDE SEQUENCE [LARGE SCALE GENOMIC DNA]</scope>
    <source>
        <strain evidence="4">UTAD17</strain>
    </source>
</reference>
<feature type="domain" description="Flavin reductase like" evidence="2">
    <location>
        <begin position="20"/>
        <end position="248"/>
    </location>
</feature>
<keyword evidence="1" id="KW-0560">Oxidoreductase</keyword>
<dbReference type="VEuPathDB" id="FungiDB:SCODWIG_02846"/>
<dbReference type="EMBL" id="UFAJ01000563">
    <property type="protein sequence ID" value="SSD61085.1"/>
    <property type="molecule type" value="Genomic_DNA"/>
</dbReference>
<dbReference type="InterPro" id="IPR012349">
    <property type="entry name" value="Split_barrel_FMN-bd"/>
</dbReference>